<evidence type="ECO:0000313" key="3">
    <source>
        <dbReference type="Proteomes" id="UP000299102"/>
    </source>
</evidence>
<name>A0A4C1YBP2_EUMVA</name>
<gene>
    <name evidence="2" type="ORF">EVAR_48553_1</name>
</gene>
<feature type="compositionally biased region" description="Basic and acidic residues" evidence="1">
    <location>
        <begin position="24"/>
        <end position="34"/>
    </location>
</feature>
<evidence type="ECO:0000256" key="1">
    <source>
        <dbReference type="SAM" id="MobiDB-lite"/>
    </source>
</evidence>
<comment type="caution">
    <text evidence="2">The sequence shown here is derived from an EMBL/GenBank/DDBJ whole genome shotgun (WGS) entry which is preliminary data.</text>
</comment>
<dbReference type="AlphaFoldDB" id="A0A4C1YBP2"/>
<dbReference type="Proteomes" id="UP000299102">
    <property type="component" value="Unassembled WGS sequence"/>
</dbReference>
<feature type="region of interest" description="Disordered" evidence="1">
    <location>
        <begin position="17"/>
        <end position="36"/>
    </location>
</feature>
<protein>
    <submittedName>
        <fullName evidence="2">Uncharacterized protein</fullName>
    </submittedName>
</protein>
<proteinExistence type="predicted"/>
<sequence length="90" mass="9996">MDELLLIYLQICMEPPKAPASSDKAGHQRSEPDVGIKQNISRAVAATGRRPRRDSCAHRGAPAGREVIADWPMAKEEMVIRREMISGNEK</sequence>
<accession>A0A4C1YBP2</accession>
<evidence type="ECO:0000313" key="2">
    <source>
        <dbReference type="EMBL" id="GBP72059.1"/>
    </source>
</evidence>
<organism evidence="2 3">
    <name type="scientific">Eumeta variegata</name>
    <name type="common">Bagworm moth</name>
    <name type="synonym">Eumeta japonica</name>
    <dbReference type="NCBI Taxonomy" id="151549"/>
    <lineage>
        <taxon>Eukaryota</taxon>
        <taxon>Metazoa</taxon>
        <taxon>Ecdysozoa</taxon>
        <taxon>Arthropoda</taxon>
        <taxon>Hexapoda</taxon>
        <taxon>Insecta</taxon>
        <taxon>Pterygota</taxon>
        <taxon>Neoptera</taxon>
        <taxon>Endopterygota</taxon>
        <taxon>Lepidoptera</taxon>
        <taxon>Glossata</taxon>
        <taxon>Ditrysia</taxon>
        <taxon>Tineoidea</taxon>
        <taxon>Psychidae</taxon>
        <taxon>Oiketicinae</taxon>
        <taxon>Eumeta</taxon>
    </lineage>
</organism>
<dbReference type="EMBL" id="BGZK01001131">
    <property type="protein sequence ID" value="GBP72059.1"/>
    <property type="molecule type" value="Genomic_DNA"/>
</dbReference>
<keyword evidence="3" id="KW-1185">Reference proteome</keyword>
<reference evidence="2 3" key="1">
    <citation type="journal article" date="2019" name="Commun. Biol.">
        <title>The bagworm genome reveals a unique fibroin gene that provides high tensile strength.</title>
        <authorList>
            <person name="Kono N."/>
            <person name="Nakamura H."/>
            <person name="Ohtoshi R."/>
            <person name="Tomita M."/>
            <person name="Numata K."/>
            <person name="Arakawa K."/>
        </authorList>
    </citation>
    <scope>NUCLEOTIDE SEQUENCE [LARGE SCALE GENOMIC DNA]</scope>
</reference>